<name>A0A1C3E6E0_9PLAN</name>
<accession>A0A1C3E6E0</accession>
<proteinExistence type="predicted"/>
<dbReference type="AlphaFoldDB" id="A0A1C3E6E0"/>
<dbReference type="Proteomes" id="UP000094828">
    <property type="component" value="Unassembled WGS sequence"/>
</dbReference>
<evidence type="ECO:0000313" key="2">
    <source>
        <dbReference type="Proteomes" id="UP000094828"/>
    </source>
</evidence>
<gene>
    <name evidence="1" type="ORF">A6X21_11265</name>
</gene>
<organism evidence="1 2">
    <name type="scientific">Planctopirus hydrillae</name>
    <dbReference type="NCBI Taxonomy" id="1841610"/>
    <lineage>
        <taxon>Bacteria</taxon>
        <taxon>Pseudomonadati</taxon>
        <taxon>Planctomycetota</taxon>
        <taxon>Planctomycetia</taxon>
        <taxon>Planctomycetales</taxon>
        <taxon>Planctomycetaceae</taxon>
        <taxon>Planctopirus</taxon>
    </lineage>
</organism>
<evidence type="ECO:0000313" key="1">
    <source>
        <dbReference type="EMBL" id="ODA28817.1"/>
    </source>
</evidence>
<comment type="caution">
    <text evidence="1">The sequence shown here is derived from an EMBL/GenBank/DDBJ whole genome shotgun (WGS) entry which is preliminary data.</text>
</comment>
<keyword evidence="2" id="KW-1185">Reference proteome</keyword>
<protein>
    <recommendedName>
        <fullName evidence="3">Late embryogenesis abundant protein</fullName>
    </recommendedName>
</protein>
<dbReference type="Gene3D" id="1.10.287.700">
    <property type="entry name" value="Helix hairpin bin"/>
    <property type="match status" value="1"/>
</dbReference>
<evidence type="ECO:0008006" key="3">
    <source>
        <dbReference type="Google" id="ProtNLM"/>
    </source>
</evidence>
<dbReference type="EMBL" id="LYDR01000151">
    <property type="protein sequence ID" value="ODA28817.1"/>
    <property type="molecule type" value="Genomic_DNA"/>
</dbReference>
<sequence length="147" mass="15308">MLPFHNTLAVGRNFHFECYSRFEASFVGYDNDLNRTFPEIAVMRKFSMSAALPALLCGFALIAGCADKPAATIDKAAEGAKQAVDGAAEAAKETVEKAGEAAEAAKETTEKAAEAVKEKTGEAVEAVKDAAGKAVDAATPAEPAKPE</sequence>
<reference evidence="1 2" key="1">
    <citation type="submission" date="2016-05" db="EMBL/GenBank/DDBJ databases">
        <title>Genomic and physiological characterization of Planctopirus sp. isolated from fresh water lake.</title>
        <authorList>
            <person name="Subhash Y."/>
            <person name="Ramana C."/>
        </authorList>
    </citation>
    <scope>NUCLEOTIDE SEQUENCE [LARGE SCALE GENOMIC DNA]</scope>
    <source>
        <strain evidence="1 2">JC280</strain>
    </source>
</reference>